<evidence type="ECO:0000256" key="8">
    <source>
        <dbReference type="ARBA" id="ARBA00023273"/>
    </source>
</evidence>
<dbReference type="AlphaFoldDB" id="A0A8J0SEJ3"/>
<comment type="function">
    <text evidence="10">Regulator of protein phosphatase 1 (PP1) required for neural tube and optic fissure closure, and enteric neural crest cell (ENCCs) migration during development. Acts as an activator of PP1. During neural tube closure, localizes to the ventral neural tube and activates PP1, leading to down-regulate cell proliferation within cranial neural tissue and the neural retina. Also acts as a regulator of migration of enteric neural crest cells (ENCCs) by activating PP1, leading to repression of the integrin signaling through the rho/rock pathway.</text>
</comment>
<keyword evidence="7 10" id="KW-0009">Actin-binding</keyword>
<feature type="compositionally biased region" description="Polar residues" evidence="11">
    <location>
        <begin position="443"/>
        <end position="453"/>
    </location>
</feature>
<dbReference type="Xenbase" id="XB-GENE-5930004">
    <property type="gene designation" value="phactr4"/>
</dbReference>
<dbReference type="GO" id="GO:0061386">
    <property type="term" value="P:closure of optic fissure"/>
    <property type="evidence" value="ECO:0007669"/>
    <property type="project" value="UniProtKB-UniRule"/>
</dbReference>
<dbReference type="OMA" id="RYHKQRR"/>
<feature type="compositionally biased region" description="Polar residues" evidence="11">
    <location>
        <begin position="283"/>
        <end position="298"/>
    </location>
</feature>
<feature type="compositionally biased region" description="Basic and acidic residues" evidence="11">
    <location>
        <begin position="740"/>
        <end position="756"/>
    </location>
</feature>
<dbReference type="SMART" id="SM00707">
    <property type="entry name" value="RPEL"/>
    <property type="match status" value="3"/>
</dbReference>
<keyword evidence="12" id="KW-1185">Reference proteome</keyword>
<dbReference type="GO" id="GO:0051726">
    <property type="term" value="P:regulation of cell cycle"/>
    <property type="evidence" value="ECO:0007669"/>
    <property type="project" value="UniProtKB-UniRule"/>
</dbReference>
<evidence type="ECO:0000256" key="5">
    <source>
        <dbReference type="ARBA" id="ARBA00022737"/>
    </source>
</evidence>
<dbReference type="GO" id="GO:0072542">
    <property type="term" value="F:protein phosphatase activator activity"/>
    <property type="evidence" value="ECO:0007669"/>
    <property type="project" value="UniProtKB-UniRule"/>
</dbReference>
<dbReference type="PANTHER" id="PTHR12751">
    <property type="entry name" value="PHOSPHATASE AND ACTIN REGULATOR PHACTR"/>
    <property type="match status" value="1"/>
</dbReference>
<dbReference type="InterPro" id="IPR004018">
    <property type="entry name" value="RPEL_repeat"/>
</dbReference>
<dbReference type="OrthoDB" id="5563016at2759"/>
<gene>
    <name evidence="13 14" type="primary">phactr4</name>
    <name evidence="13" type="synonym">phactr4-a</name>
    <name evidence="13" type="synonym">phactr4-b</name>
</gene>
<evidence type="ECO:0000256" key="4">
    <source>
        <dbReference type="ARBA" id="ARBA00022490"/>
    </source>
</evidence>
<dbReference type="Proteomes" id="UP000008143">
    <property type="component" value="Chromosome 2"/>
</dbReference>
<dbReference type="Gene3D" id="6.10.140.2130">
    <property type="match status" value="1"/>
</dbReference>
<evidence type="ECO:0000256" key="10">
    <source>
        <dbReference type="RuleBase" id="RU367131"/>
    </source>
</evidence>
<keyword evidence="8 10" id="KW-0966">Cell projection</keyword>
<feature type="repeat" description="RPEL" evidence="9">
    <location>
        <begin position="219"/>
        <end position="244"/>
    </location>
</feature>
<keyword evidence="4 10" id="KW-0963">Cytoplasm</keyword>
<comment type="similarity">
    <text evidence="1 10">Belongs to the phosphatase and actin regulator family.</text>
</comment>
<feature type="region of interest" description="Disordered" evidence="11">
    <location>
        <begin position="636"/>
        <end position="756"/>
    </location>
</feature>
<evidence type="ECO:0000256" key="7">
    <source>
        <dbReference type="ARBA" id="ARBA00023203"/>
    </source>
</evidence>
<evidence type="ECO:0000256" key="3">
    <source>
        <dbReference type="ARBA" id="ARBA00022473"/>
    </source>
</evidence>
<dbReference type="PANTHER" id="PTHR12751:SF4">
    <property type="entry name" value="PHOSPHATASE AND ACTIN REGULATOR 4"/>
    <property type="match status" value="1"/>
</dbReference>
<dbReference type="GO" id="GO:0001755">
    <property type="term" value="P:neural crest cell migration"/>
    <property type="evidence" value="ECO:0007669"/>
    <property type="project" value="UniProtKB-UniRule"/>
</dbReference>
<feature type="compositionally biased region" description="Acidic residues" evidence="11">
    <location>
        <begin position="640"/>
        <end position="653"/>
    </location>
</feature>
<evidence type="ECO:0000256" key="6">
    <source>
        <dbReference type="ARBA" id="ARBA00022902"/>
    </source>
</evidence>
<evidence type="ECO:0000313" key="13">
    <source>
        <dbReference type="RefSeq" id="XP_012811928.2"/>
    </source>
</evidence>
<dbReference type="Gene3D" id="6.10.140.1750">
    <property type="match status" value="1"/>
</dbReference>
<evidence type="ECO:0000256" key="1">
    <source>
        <dbReference type="ARBA" id="ARBA00009795"/>
    </source>
</evidence>
<keyword evidence="3 10" id="KW-0217">Developmental protein</keyword>
<organism evidence="12 13">
    <name type="scientific">Xenopus tropicalis</name>
    <name type="common">Western clawed frog</name>
    <name type="synonym">Silurana tropicalis</name>
    <dbReference type="NCBI Taxonomy" id="8364"/>
    <lineage>
        <taxon>Eukaryota</taxon>
        <taxon>Metazoa</taxon>
        <taxon>Chordata</taxon>
        <taxon>Craniata</taxon>
        <taxon>Vertebrata</taxon>
        <taxon>Euteleostomi</taxon>
        <taxon>Amphibia</taxon>
        <taxon>Batrachia</taxon>
        <taxon>Anura</taxon>
        <taxon>Pipoidea</taxon>
        <taxon>Pipidae</taxon>
        <taxon>Xenopodinae</taxon>
        <taxon>Xenopus</taxon>
        <taxon>Silurana</taxon>
    </lineage>
</organism>
<evidence type="ECO:0000256" key="2">
    <source>
        <dbReference type="ARBA" id="ARBA00011844"/>
    </source>
</evidence>
<evidence type="ECO:0000313" key="14">
    <source>
        <dbReference type="Xenbase" id="XB-GENE-5930004"/>
    </source>
</evidence>
<feature type="repeat" description="RPEL" evidence="9">
    <location>
        <begin position="765"/>
        <end position="790"/>
    </location>
</feature>
<feature type="region of interest" description="Disordered" evidence="11">
    <location>
        <begin position="241"/>
        <end position="308"/>
    </location>
</feature>
<dbReference type="GO" id="GO:0048484">
    <property type="term" value="P:enteric nervous system development"/>
    <property type="evidence" value="ECO:0007669"/>
    <property type="project" value="UniProtKB-UniRule"/>
</dbReference>
<feature type="compositionally biased region" description="Acidic residues" evidence="11">
    <location>
        <begin position="685"/>
        <end position="700"/>
    </location>
</feature>
<evidence type="ECO:0000313" key="12">
    <source>
        <dbReference type="Proteomes" id="UP000008143"/>
    </source>
</evidence>
<proteinExistence type="inferred from homology"/>
<sequence length="883" mass="96990">MDLPLTEEGTVSVIIRCYLGKVNSLSLSATFLGLRCCATPLRKDIWNNSGSASATVPRVLLRPLSGAVPKANCIGSRCLGVQSLHFPQGSARVSCWGSSHATPGRTSGDVRRGLRKSPGTQRNKGVNTGKGISRTYSSSQTYRETSGPSKNGLSQIPSPPRASDMEDRSEEGGDHTAMPSAPSTPPSKRKSKFAGFGKFFKPWKWRKRKSSDSFRETSEVLERKISMRKPREELVKRGLLVEVPEEDVSIPSESPPLRNGHMSVEHANPPEDIGGLKRKTRQDSTGSRPKSGETTVQPRATAEVAPVEPCTATEVASVQPHATAEVAPIQPLATAEVSPVQHCATAEVAPVQPRPVSEVASVQPCPVSEVVPVHPRHLSEKNSEKYRPMSEVAPGASRPTSEVAPLQKVSRDFSKQPLLPPKRPLSSSSSVTQESVLGGQKPDPSTRQQSSVPVPTPRTIHPLPFSKQPPVPPPKPQNRSSNPLMAELSLALGGSTLSPAGSRPSPPIPPKRVVVPSTDAVNNKEKALRPASLPPIPANEISIPSPPSPPISSHIPVSNPPVPMLTLAPPNTEVEKEQSASPLPLHIRIQQALNSPQPLPLLDSSQRAQSLLFMQNEVPSEEGTRVRSLPVTIELLKVPDDDDDDNSLEDESLSPESSESHPSRVYIGDVPSVTVIPNYLPTCVQEEEEEEEEGVSDTDSEGPVLYREDDEEEEEEETSSLANKVKRKDTLAMKLSGRMGPHDSNPEFPQRSREEWNQIRQQIGSQLNRRLSQRPSAEELEQRNILQKNEADRLAEKKEIKRRLTRKLSQRPTVAELVERKILRFNEYVEVTDAHDYDRRADKPWTRLTPADKAAIRKELNEFKSTEMAVHEESKHFTRFHRP</sequence>
<dbReference type="GO" id="GO:0001843">
    <property type="term" value="P:neural tube closure"/>
    <property type="evidence" value="ECO:0007669"/>
    <property type="project" value="UniProtKB-UniRule"/>
</dbReference>
<feature type="compositionally biased region" description="Acidic residues" evidence="11">
    <location>
        <begin position="708"/>
        <end position="718"/>
    </location>
</feature>
<keyword evidence="6 10" id="KW-0524">Neurogenesis</keyword>
<dbReference type="Pfam" id="PF02755">
    <property type="entry name" value="RPEL"/>
    <property type="match status" value="3"/>
</dbReference>
<protein>
    <recommendedName>
        <fullName evidence="10">Phosphatase and actin regulator 4</fullName>
    </recommendedName>
</protein>
<dbReference type="CTD" id="65979"/>
<name>A0A8J0SEJ3_XENTR</name>
<feature type="region of interest" description="Disordered" evidence="11">
    <location>
        <begin position="562"/>
        <end position="581"/>
    </location>
</feature>
<dbReference type="GO" id="GO:0007266">
    <property type="term" value="P:Rho protein signal transduction"/>
    <property type="evidence" value="ECO:0007669"/>
    <property type="project" value="UniProtKB-UniRule"/>
</dbReference>
<evidence type="ECO:0000256" key="9">
    <source>
        <dbReference type="PROSITE-ProRule" id="PRU00401"/>
    </source>
</evidence>
<feature type="region of interest" description="Disordered" evidence="11">
    <location>
        <begin position="95"/>
        <end position="193"/>
    </location>
</feature>
<keyword evidence="5" id="KW-0677">Repeat</keyword>
<dbReference type="RefSeq" id="XP_012811928.2">
    <property type="nucleotide sequence ID" value="XM_012956474.2"/>
</dbReference>
<dbReference type="GO" id="GO:0030036">
    <property type="term" value="P:actin cytoskeleton organization"/>
    <property type="evidence" value="ECO:0007669"/>
    <property type="project" value="UniProtKB-UniRule"/>
</dbReference>
<feature type="region of interest" description="Disordered" evidence="11">
    <location>
        <begin position="374"/>
        <end position="557"/>
    </location>
</feature>
<feature type="compositionally biased region" description="Polar residues" evidence="11">
    <location>
        <begin position="96"/>
        <end position="105"/>
    </location>
</feature>
<feature type="repeat" description="RPEL" evidence="9">
    <location>
        <begin position="802"/>
        <end position="827"/>
    </location>
</feature>
<dbReference type="GO" id="GO:0008157">
    <property type="term" value="F:protein phosphatase 1 binding"/>
    <property type="evidence" value="ECO:0007669"/>
    <property type="project" value="UniProtKB-UniRule"/>
</dbReference>
<dbReference type="GO" id="GO:0003779">
    <property type="term" value="F:actin binding"/>
    <property type="evidence" value="ECO:0007669"/>
    <property type="project" value="UniProtKB-UniRule"/>
</dbReference>
<feature type="compositionally biased region" description="Pro residues" evidence="11">
    <location>
        <begin position="467"/>
        <end position="476"/>
    </location>
</feature>
<feature type="compositionally biased region" description="Basic and acidic residues" evidence="11">
    <location>
        <begin position="377"/>
        <end position="388"/>
    </location>
</feature>
<feature type="compositionally biased region" description="Polar residues" evidence="11">
    <location>
        <begin position="134"/>
        <end position="156"/>
    </location>
</feature>
<comment type="subcellular location">
    <subcellularLocation>
        <location evidence="10">Cytoplasm</location>
    </subcellularLocation>
    <subcellularLocation>
        <location evidence="10">Cell projection</location>
        <location evidence="10">Lamellipodium</location>
    </subcellularLocation>
</comment>
<dbReference type="GO" id="GO:0030027">
    <property type="term" value="C:lamellipodium"/>
    <property type="evidence" value="ECO:0007669"/>
    <property type="project" value="UniProtKB-SubCell"/>
</dbReference>
<accession>A0A8J0SEJ3</accession>
<reference evidence="13" key="1">
    <citation type="submission" date="2025-08" db="UniProtKB">
        <authorList>
            <consortium name="RefSeq"/>
        </authorList>
    </citation>
    <scope>IDENTIFICATION</scope>
    <source>
        <strain evidence="13">Nigerian</strain>
        <tissue evidence="13">Liver and blood</tissue>
    </source>
</reference>
<comment type="subunit">
    <text evidence="2 10">Binds PPP1CA and actin.</text>
</comment>
<dbReference type="GO" id="GO:0005737">
    <property type="term" value="C:cytoplasm"/>
    <property type="evidence" value="ECO:0007669"/>
    <property type="project" value="UniProtKB-SubCell"/>
</dbReference>
<feature type="compositionally biased region" description="Basic and acidic residues" evidence="11">
    <location>
        <begin position="163"/>
        <end position="174"/>
    </location>
</feature>
<dbReference type="GO" id="GO:2001045">
    <property type="term" value="P:negative regulation of integrin-mediated signaling pathway"/>
    <property type="evidence" value="ECO:0007669"/>
    <property type="project" value="UniProtKB-UniRule"/>
</dbReference>
<dbReference type="PROSITE" id="PS51073">
    <property type="entry name" value="RPEL"/>
    <property type="match status" value="3"/>
</dbReference>
<evidence type="ECO:0000256" key="11">
    <source>
        <dbReference type="SAM" id="MobiDB-lite"/>
    </source>
</evidence>
<dbReference type="GeneID" id="100145319"/>
<dbReference type="AGR" id="Xenbase:XB-GENE-5930004"/>